<evidence type="ECO:0000256" key="4">
    <source>
        <dbReference type="ARBA" id="ARBA00022692"/>
    </source>
</evidence>
<dbReference type="NCBIfam" id="NF009309">
    <property type="entry name" value="PRK12666.1"/>
    <property type="match status" value="1"/>
</dbReference>
<keyword evidence="4 7" id="KW-0812">Transmembrane</keyword>
<comment type="subcellular location">
    <subcellularLocation>
        <location evidence="1">Cell membrane</location>
        <topology evidence="1">Multi-pass membrane protein</topology>
    </subcellularLocation>
    <subcellularLocation>
        <location evidence="7">Membrane</location>
        <topology evidence="7">Multi-pass membrane protein</topology>
    </subcellularLocation>
</comment>
<feature type="transmembrane region" description="Helical" evidence="8">
    <location>
        <begin position="454"/>
        <end position="474"/>
    </location>
</feature>
<keyword evidence="5 8" id="KW-1133">Transmembrane helix</keyword>
<dbReference type="PANTHER" id="PTHR42703">
    <property type="entry name" value="NADH DEHYDROGENASE"/>
    <property type="match status" value="1"/>
</dbReference>
<feature type="transmembrane region" description="Helical" evidence="8">
    <location>
        <begin position="57"/>
        <end position="75"/>
    </location>
</feature>
<reference evidence="10 11" key="1">
    <citation type="submission" date="2024-04" db="EMBL/GenBank/DDBJ databases">
        <title>Dissimilatory iodate-reducing microorganisms contribute to the enrichment of iodine in groundwater.</title>
        <authorList>
            <person name="Jiang Z."/>
        </authorList>
    </citation>
    <scope>NUCLEOTIDE SEQUENCE [LARGE SCALE GENOMIC DNA]</scope>
    <source>
        <strain evidence="10 11">NCP973</strain>
    </source>
</reference>
<evidence type="ECO:0000313" key="10">
    <source>
        <dbReference type="EMBL" id="WZJ20453.1"/>
    </source>
</evidence>
<evidence type="ECO:0000256" key="7">
    <source>
        <dbReference type="RuleBase" id="RU000320"/>
    </source>
</evidence>
<dbReference type="InterPro" id="IPR001750">
    <property type="entry name" value="ND/Mrp_TM"/>
</dbReference>
<name>A0ABZ2XCT8_9RHOO</name>
<feature type="transmembrane region" description="Helical" evidence="8">
    <location>
        <begin position="242"/>
        <end position="263"/>
    </location>
</feature>
<feature type="transmembrane region" description="Helical" evidence="8">
    <location>
        <begin position="6"/>
        <end position="23"/>
    </location>
</feature>
<feature type="transmembrane region" description="Helical" evidence="8">
    <location>
        <begin position="30"/>
        <end position="51"/>
    </location>
</feature>
<organism evidence="10 11">
    <name type="scientific">Azonexus hydrophilus</name>
    <dbReference type="NCBI Taxonomy" id="418702"/>
    <lineage>
        <taxon>Bacteria</taxon>
        <taxon>Pseudomonadati</taxon>
        <taxon>Pseudomonadota</taxon>
        <taxon>Betaproteobacteria</taxon>
        <taxon>Rhodocyclales</taxon>
        <taxon>Azonexaceae</taxon>
        <taxon>Azonexus</taxon>
    </lineage>
</organism>
<dbReference type="EMBL" id="CP151406">
    <property type="protein sequence ID" value="WZJ20453.1"/>
    <property type="molecule type" value="Genomic_DNA"/>
</dbReference>
<evidence type="ECO:0000313" key="11">
    <source>
        <dbReference type="Proteomes" id="UP001479520"/>
    </source>
</evidence>
<protein>
    <submittedName>
        <fullName evidence="10">Monovalent cation/H+ antiporter subunit D</fullName>
    </submittedName>
</protein>
<feature type="transmembrane region" description="Helical" evidence="8">
    <location>
        <begin position="303"/>
        <end position="325"/>
    </location>
</feature>
<dbReference type="PRINTS" id="PR01437">
    <property type="entry name" value="NUOXDRDTASE4"/>
</dbReference>
<evidence type="ECO:0000256" key="3">
    <source>
        <dbReference type="ARBA" id="ARBA00022475"/>
    </source>
</evidence>
<evidence type="ECO:0000256" key="8">
    <source>
        <dbReference type="SAM" id="Phobius"/>
    </source>
</evidence>
<dbReference type="PANTHER" id="PTHR42703:SF1">
    <property type="entry name" value="NA(+)_H(+) ANTIPORTER SUBUNIT D1"/>
    <property type="match status" value="1"/>
</dbReference>
<feature type="transmembrane region" description="Helical" evidence="8">
    <location>
        <begin position="80"/>
        <end position="98"/>
    </location>
</feature>
<evidence type="ECO:0000256" key="5">
    <source>
        <dbReference type="ARBA" id="ARBA00022989"/>
    </source>
</evidence>
<evidence type="ECO:0000256" key="1">
    <source>
        <dbReference type="ARBA" id="ARBA00004651"/>
    </source>
</evidence>
<dbReference type="Pfam" id="PF00361">
    <property type="entry name" value="Proton_antipo_M"/>
    <property type="match status" value="1"/>
</dbReference>
<accession>A0ABZ2XCT8</accession>
<dbReference type="RefSeq" id="WP_028995492.1">
    <property type="nucleotide sequence ID" value="NZ_CP151406.1"/>
</dbReference>
<feature type="transmembrane region" description="Helical" evidence="8">
    <location>
        <begin position="373"/>
        <end position="391"/>
    </location>
</feature>
<dbReference type="InterPro" id="IPR003918">
    <property type="entry name" value="NADH_UbQ_OxRdtase"/>
</dbReference>
<proteinExistence type="inferred from homology"/>
<evidence type="ECO:0000256" key="6">
    <source>
        <dbReference type="ARBA" id="ARBA00023136"/>
    </source>
</evidence>
<keyword evidence="3" id="KW-1003">Cell membrane</keyword>
<keyword evidence="6 8" id="KW-0472">Membrane</keyword>
<comment type="similarity">
    <text evidence="2">Belongs to the CPA3 antiporters (TC 2.A.63) subunit D family.</text>
</comment>
<feature type="transmembrane region" description="Helical" evidence="8">
    <location>
        <begin position="411"/>
        <end position="433"/>
    </location>
</feature>
<gene>
    <name evidence="10" type="ORF">AADV58_10860</name>
</gene>
<dbReference type="Proteomes" id="UP001479520">
    <property type="component" value="Chromosome"/>
</dbReference>
<keyword evidence="11" id="KW-1185">Reference proteome</keyword>
<feature type="domain" description="NADH:quinone oxidoreductase/Mrp antiporter transmembrane" evidence="9">
    <location>
        <begin position="127"/>
        <end position="422"/>
    </location>
</feature>
<feature type="transmembrane region" description="Helical" evidence="8">
    <location>
        <begin position="275"/>
        <end position="296"/>
    </location>
</feature>
<evidence type="ECO:0000259" key="9">
    <source>
        <dbReference type="Pfam" id="PF00361"/>
    </source>
</evidence>
<feature type="transmembrane region" description="Helical" evidence="8">
    <location>
        <begin position="128"/>
        <end position="147"/>
    </location>
</feature>
<evidence type="ECO:0000256" key="2">
    <source>
        <dbReference type="ARBA" id="ARBA00005346"/>
    </source>
</evidence>
<feature type="transmembrane region" description="Helical" evidence="8">
    <location>
        <begin position="159"/>
        <end position="184"/>
    </location>
</feature>
<sequence>MTHWIIAPVVLPAIMAPILLMGARHDMVLARIFSIASTVALLGIALALTTMVSDGTILTYALGNWVAPFGIVLVADRLSVMMLVLTAVLALAVLFFAIDGSDRDGRHFHALYQFQLMGINGAFLTGDFFNLFVFFEVLLIASYGLMVHGGGPARMKAGVQYVVINLVGSTLFLIAVGMIYSVAGTLNMADLAVKVPHIAAGDQALLQAGALLLLLVFCIKAALIPVHFWLPGTYANAPAAVAALFAIMTKVGAYCVIRLYILAFGADAGAATWLAAPWLLPAALLTLVLGMTGVLAARRLGQLAGFAVIGSMGLLLTSIALFTPIALSAALYYLLHSTLAGAVLFLIADLVARRRPGHEDGLSVAPGFTQLKLLAGAFFIAAIAATGMPPLSGFIGKLLMLDAALDSVHAAVIWTLILGTSLIAIIGFGRAGSTLFWKSTGEPGSFPEHAEKNSLSLIAIGLLLAGCVGLTLFAGPLTTYLDATAEQIFATDQYIEAVLGNTVLPGGSL</sequence>
<dbReference type="InterPro" id="IPR050586">
    <property type="entry name" value="CPA3_Na-H_Antiporter_D"/>
</dbReference>
<feature type="transmembrane region" description="Helical" evidence="8">
    <location>
        <begin position="331"/>
        <end position="352"/>
    </location>
</feature>
<feature type="transmembrane region" description="Helical" evidence="8">
    <location>
        <begin position="204"/>
        <end position="230"/>
    </location>
</feature>